<feature type="signal peptide" evidence="1">
    <location>
        <begin position="1"/>
        <end position="19"/>
    </location>
</feature>
<reference evidence="2" key="1">
    <citation type="submission" date="2023-06" db="EMBL/GenBank/DDBJ databases">
        <title>Genome-scale phylogeny and comparative genomics of the fungal order Sordariales.</title>
        <authorList>
            <consortium name="Lawrence Berkeley National Laboratory"/>
            <person name="Hensen N."/>
            <person name="Bonometti L."/>
            <person name="Westerberg I."/>
            <person name="Brannstrom I.O."/>
            <person name="Guillou S."/>
            <person name="Cros-Aarteil S."/>
            <person name="Calhoun S."/>
            <person name="Haridas S."/>
            <person name="Kuo A."/>
            <person name="Mondo S."/>
            <person name="Pangilinan J."/>
            <person name="Riley R."/>
            <person name="Labutti K."/>
            <person name="Andreopoulos B."/>
            <person name="Lipzen A."/>
            <person name="Chen C."/>
            <person name="Yanf M."/>
            <person name="Daum C."/>
            <person name="Ng V."/>
            <person name="Clum A."/>
            <person name="Steindorff A."/>
            <person name="Ohm R."/>
            <person name="Martin F."/>
            <person name="Silar P."/>
            <person name="Natvig D."/>
            <person name="Lalanne C."/>
            <person name="Gautier V."/>
            <person name="Ament-Velasquez S.L."/>
            <person name="Kruys A."/>
            <person name="Hutchinson M.I."/>
            <person name="Powell A.J."/>
            <person name="Barry K."/>
            <person name="Miller A.N."/>
            <person name="Grigoriev I.V."/>
            <person name="Debuchy R."/>
            <person name="Gladieux P."/>
            <person name="Thoren M.H."/>
            <person name="Johannesson H."/>
        </authorList>
    </citation>
    <scope>NUCLEOTIDE SEQUENCE</scope>
    <source>
        <strain evidence="2">CBS 307.81</strain>
    </source>
</reference>
<comment type="caution">
    <text evidence="2">The sequence shown here is derived from an EMBL/GenBank/DDBJ whole genome shotgun (WGS) entry which is preliminary data.</text>
</comment>
<evidence type="ECO:0000313" key="3">
    <source>
        <dbReference type="Proteomes" id="UP001174997"/>
    </source>
</evidence>
<dbReference type="PANTHER" id="PTHR35605">
    <property type="entry name" value="ECP2 EFFECTOR PROTEIN DOMAIN-CONTAINING PROTEIN-RELATED"/>
    <property type="match status" value="1"/>
</dbReference>
<accession>A0AA39Z9F4</accession>
<keyword evidence="3" id="KW-1185">Reference proteome</keyword>
<dbReference type="PANTHER" id="PTHR35605:SF1">
    <property type="entry name" value="ECP2 EFFECTOR PROTEIN DOMAIN-CONTAINING PROTEIN-RELATED"/>
    <property type="match status" value="1"/>
</dbReference>
<protein>
    <submittedName>
        <fullName evidence="2">Uncharacterized protein</fullName>
    </submittedName>
</protein>
<evidence type="ECO:0000313" key="2">
    <source>
        <dbReference type="EMBL" id="KAK0666739.1"/>
    </source>
</evidence>
<gene>
    <name evidence="2" type="ORF">QBC41DRAFT_338878</name>
</gene>
<sequence>MLTKTFFAVGALLTQLVHGALQPPVDGYSVVDVQWSLPVDPSNPNGARESVTGTIEEAIAQMEAAHPGWNQTFTSNIKFADTHTLLTRDDNPVRDSWECNYKVNVGPANSVNIRDGARYLSAIDSPPPKNAPLGCGRVSCAYNSAIWWCNDNSFEYEITWKNIASSAWTLQDECSFWDGNTEKVCAWEKMQKKWKVYVLGASC</sequence>
<organism evidence="2 3">
    <name type="scientific">Cercophora samala</name>
    <dbReference type="NCBI Taxonomy" id="330535"/>
    <lineage>
        <taxon>Eukaryota</taxon>
        <taxon>Fungi</taxon>
        <taxon>Dikarya</taxon>
        <taxon>Ascomycota</taxon>
        <taxon>Pezizomycotina</taxon>
        <taxon>Sordariomycetes</taxon>
        <taxon>Sordariomycetidae</taxon>
        <taxon>Sordariales</taxon>
        <taxon>Lasiosphaeriaceae</taxon>
        <taxon>Cercophora</taxon>
    </lineage>
</organism>
<feature type="chain" id="PRO_5041435845" evidence="1">
    <location>
        <begin position="20"/>
        <end position="203"/>
    </location>
</feature>
<evidence type="ECO:0000256" key="1">
    <source>
        <dbReference type="SAM" id="SignalP"/>
    </source>
</evidence>
<dbReference type="EMBL" id="JAULSY010000083">
    <property type="protein sequence ID" value="KAK0666739.1"/>
    <property type="molecule type" value="Genomic_DNA"/>
</dbReference>
<proteinExistence type="predicted"/>
<name>A0AA39Z9F4_9PEZI</name>
<keyword evidence="1" id="KW-0732">Signal</keyword>
<dbReference type="AlphaFoldDB" id="A0AA39Z9F4"/>
<dbReference type="Proteomes" id="UP001174997">
    <property type="component" value="Unassembled WGS sequence"/>
</dbReference>